<keyword evidence="1" id="KW-0812">Transmembrane</keyword>
<dbReference type="GeneID" id="10277976"/>
<evidence type="ECO:0000313" key="3">
    <source>
        <dbReference type="Proteomes" id="UP000007490"/>
    </source>
</evidence>
<dbReference type="Gene3D" id="3.40.1000.10">
    <property type="entry name" value="Mog1/PsbP, alpha/beta/alpha sandwich"/>
    <property type="match status" value="1"/>
</dbReference>
<gene>
    <name evidence="2" type="ordered locus">Metbo_1525</name>
</gene>
<keyword evidence="1" id="KW-0472">Membrane</keyword>
<dbReference type="KEGG" id="mel:Metbo_1525"/>
<dbReference type="EMBL" id="CP002551">
    <property type="protein sequence ID" value="ADZ09755.1"/>
    <property type="molecule type" value="Genomic_DNA"/>
</dbReference>
<keyword evidence="1" id="KW-1133">Transmembrane helix</keyword>
<sequence length="200" mass="21878">MQKKYIGLILTISIIVILSVGYITLNTFGVSDSSFISGSGSSSGSVTSVDMDGNTYSGDGVSFDIPSHWQVYKVVDGTNININIVKNYSDTTQITIVIAPNPKGLSNQELIDSIKDPVNEGDGNWVKISNNTTSINGTTAYENTYTVSNLSQFKGSLIIKEINFIKNGYTYGFTFQAPVNEFNNEQTNFNITLNSFKIYN</sequence>
<reference evidence="2 3" key="2">
    <citation type="journal article" date="2014" name="Int. J. Syst. Evol. Microbiol.">
        <title>Methanobacterium paludis sp. nov. and a novel strain of Methanobacterium lacus isolated from northern peatlands.</title>
        <authorList>
            <person name="Cadillo-Quiroz H."/>
            <person name="Brauer S.L."/>
            <person name="Goodson N."/>
            <person name="Yavitt J.B."/>
            <person name="Zinder S.H."/>
        </authorList>
    </citation>
    <scope>NUCLEOTIDE SEQUENCE [LARGE SCALE GENOMIC DNA]</scope>
    <source>
        <strain evidence="2 3">AL-21</strain>
    </source>
</reference>
<dbReference type="HOGENOM" id="CLU_1363655_0_0_2"/>
<protein>
    <submittedName>
        <fullName evidence="2">Uncharacterized protein</fullName>
    </submittedName>
</protein>
<dbReference type="RefSeq" id="WP_013645106.1">
    <property type="nucleotide sequence ID" value="NC_015216.1"/>
</dbReference>
<name>F0T8K4_METLA</name>
<evidence type="ECO:0000313" key="2">
    <source>
        <dbReference type="EMBL" id="ADZ09755.1"/>
    </source>
</evidence>
<organism evidence="2 3">
    <name type="scientific">Methanobacterium lacus (strain AL-21)</name>
    <dbReference type="NCBI Taxonomy" id="877455"/>
    <lineage>
        <taxon>Archaea</taxon>
        <taxon>Methanobacteriati</taxon>
        <taxon>Methanobacteriota</taxon>
        <taxon>Methanomada group</taxon>
        <taxon>Methanobacteria</taxon>
        <taxon>Methanobacteriales</taxon>
        <taxon>Methanobacteriaceae</taxon>
        <taxon>Methanobacterium</taxon>
    </lineage>
</organism>
<feature type="transmembrane region" description="Helical" evidence="1">
    <location>
        <begin position="5"/>
        <end position="25"/>
    </location>
</feature>
<reference evidence="3" key="1">
    <citation type="submission" date="2011-02" db="EMBL/GenBank/DDBJ databases">
        <title>Complete sequence of Methanobacterium sp. AL-21.</title>
        <authorList>
            <consortium name="US DOE Joint Genome Institute"/>
            <person name="Lucas S."/>
            <person name="Copeland A."/>
            <person name="Lapidus A."/>
            <person name="Cheng J.-F."/>
            <person name="Goodwin L."/>
            <person name="Pitluck S."/>
            <person name="Chertkov O."/>
            <person name="Detter J.C."/>
            <person name="Han C."/>
            <person name="Tapia R."/>
            <person name="Land M."/>
            <person name="Hauser L."/>
            <person name="Kyrpides N."/>
            <person name="Ivanova N."/>
            <person name="Mikhailova N."/>
            <person name="Pagani I."/>
            <person name="Cadillo-Quiroz H."/>
            <person name="Imachi H."/>
            <person name="Zinder S."/>
            <person name="Liu W."/>
            <person name="Woyke T."/>
        </authorList>
    </citation>
    <scope>NUCLEOTIDE SEQUENCE [LARGE SCALE GENOMIC DNA]</scope>
    <source>
        <strain evidence="3">AL-21</strain>
    </source>
</reference>
<proteinExistence type="predicted"/>
<accession>F0T8K4</accession>
<dbReference type="AlphaFoldDB" id="F0T8K4"/>
<keyword evidence="3" id="KW-1185">Reference proteome</keyword>
<dbReference type="Proteomes" id="UP000007490">
    <property type="component" value="Chromosome"/>
</dbReference>
<dbReference type="eggNOG" id="arCOG06468">
    <property type="taxonomic scope" value="Archaea"/>
</dbReference>
<dbReference type="Pfam" id="PF18933">
    <property type="entry name" value="PsbP_2"/>
    <property type="match status" value="1"/>
</dbReference>
<evidence type="ECO:0000256" key="1">
    <source>
        <dbReference type="SAM" id="Phobius"/>
    </source>
</evidence>